<keyword evidence="4 8" id="KW-0694">RNA-binding</keyword>
<evidence type="ECO:0000256" key="1">
    <source>
        <dbReference type="ARBA" id="ARBA00006516"/>
    </source>
</evidence>
<evidence type="ECO:0000256" key="4">
    <source>
        <dbReference type="ARBA" id="ARBA00022884"/>
    </source>
</evidence>
<evidence type="ECO:0000313" key="9">
    <source>
        <dbReference type="EMBL" id="ANJ16575.1"/>
    </source>
</evidence>
<organismHost>
    <name type="scientific">Bos taurus</name>
    <name type="common">Bovine</name>
    <dbReference type="NCBI Taxonomy" id="9913"/>
</organismHost>
<proteinExistence type="inferred from homology"/>
<keyword evidence="3 8" id="KW-0946">Virion</keyword>
<dbReference type="PIRSF" id="PIRSF003947">
    <property type="entry name" value="N_OrthobunV"/>
    <property type="match status" value="1"/>
</dbReference>
<protein>
    <recommendedName>
        <fullName evidence="2 8">Nucleoprotein</fullName>
    </recommendedName>
    <alternativeName>
        <fullName evidence="7 8">Nucleocapsid protein</fullName>
    </alternativeName>
</protein>
<sequence>MSSQFIFEDVPQRNAATFNPEVGYVAFIGKYGQQLNFGVARAFFLNQKKAKMVLHKTAQPSVDLTFGGVKFTVVNNHFPQYVSNPVPDNAITLHRMSGYLARWIADTCKANVLKLAEASAQIVMPLAEVKGCTWADGYTMYLGFAPGAEMFLDAFDFYPLVIEMHRVLKDNMDVNFMKKVLRQRYGTMTAEEWMTQKITEIKAAFNSVGQLAWAKSGFSPAARTFLQQFGINI</sequence>
<dbReference type="GO" id="GO:1990904">
    <property type="term" value="C:ribonucleoprotein complex"/>
    <property type="evidence" value="ECO:0007669"/>
    <property type="project" value="UniProtKB-KW"/>
</dbReference>
<dbReference type="EMBL" id="KT795133">
    <property type="protein sequence ID" value="ANJ16575.1"/>
    <property type="molecule type" value="Viral_cRNA"/>
</dbReference>
<evidence type="ECO:0000256" key="5">
    <source>
        <dbReference type="ARBA" id="ARBA00023086"/>
    </source>
</evidence>
<dbReference type="Gene3D" id="1.20.142.20">
    <property type="match status" value="1"/>
</dbReference>
<evidence type="ECO:0000256" key="8">
    <source>
        <dbReference type="PIRNR" id="PIRNR003947"/>
    </source>
</evidence>
<dbReference type="InterPro" id="IPR043012">
    <property type="entry name" value="Bunya_nucleocap_N"/>
</dbReference>
<keyword evidence="5 8" id="KW-0543">Viral nucleoprotein</keyword>
<evidence type="ECO:0000256" key="7">
    <source>
        <dbReference type="ARBA" id="ARBA00033344"/>
    </source>
</evidence>
<keyword evidence="6 8" id="KW-0687">Ribonucleoprotein</keyword>
<dbReference type="Gene3D" id="1.10.472.180">
    <property type="entry name" value="Bunyavirus nucleocapsid (N) protein, C-terminal domain"/>
    <property type="match status" value="1"/>
</dbReference>
<accession>A0A191VLI6</accession>
<evidence type="ECO:0000256" key="3">
    <source>
        <dbReference type="ARBA" id="ARBA00022844"/>
    </source>
</evidence>
<evidence type="ECO:0000256" key="2">
    <source>
        <dbReference type="ARBA" id="ARBA00014389"/>
    </source>
</evidence>
<organism evidence="9">
    <name type="scientific">Schmallenberg virus</name>
    <name type="common">SBV</name>
    <dbReference type="NCBI Taxonomy" id="1133363"/>
    <lineage>
        <taxon>Viruses</taxon>
        <taxon>Riboviria</taxon>
        <taxon>Orthornavirae</taxon>
        <taxon>Negarnaviricota</taxon>
        <taxon>Polyploviricotina</taxon>
        <taxon>Bunyaviricetes</taxon>
        <taxon>Elliovirales</taxon>
        <taxon>Peribunyaviridae</taxon>
        <taxon>Orthobunyavirus</taxon>
        <taxon>Orthobunyavirus schmallenbergense</taxon>
    </lineage>
</organism>
<dbReference type="InterPro" id="IPR001784">
    <property type="entry name" value="Bunya_nucleocap"/>
</dbReference>
<evidence type="ECO:0000256" key="6">
    <source>
        <dbReference type="ARBA" id="ARBA00023274"/>
    </source>
</evidence>
<dbReference type="Pfam" id="PF00952">
    <property type="entry name" value="Bunya_nucleocap"/>
    <property type="match status" value="1"/>
</dbReference>
<name>A0A191VLI6_SBV</name>
<dbReference type="GO" id="GO:0019013">
    <property type="term" value="C:viral nucleocapsid"/>
    <property type="evidence" value="ECO:0007669"/>
    <property type="project" value="UniProtKB-UniRule"/>
</dbReference>
<dbReference type="InterPro" id="IPR043011">
    <property type="entry name" value="Bunya_nucleocap_C"/>
</dbReference>
<comment type="subcellular location">
    <subcellularLocation>
        <location evidence="8">Virion</location>
    </subcellularLocation>
    <text evidence="8">Located inside the virion, complexed with the viral RNA.</text>
</comment>
<comment type="similarity">
    <text evidence="1 8">Belongs to the orthobunyavirus nucleocapsid protein family.</text>
</comment>
<organismHost>
    <name type="scientific">Ovis aries</name>
    <name type="common">Sheep</name>
    <dbReference type="NCBI Taxonomy" id="9940"/>
</organismHost>
<dbReference type="GO" id="GO:0003723">
    <property type="term" value="F:RNA binding"/>
    <property type="evidence" value="ECO:0007669"/>
    <property type="project" value="UniProtKB-UniRule"/>
</dbReference>
<reference evidence="9" key="1">
    <citation type="journal article" date="2016" name="Arch. Virol.">
        <title>S segment variability during the two first years of the spread of Schmallenberg virus.</title>
        <authorList>
            <person name="Coupeau D."/>
            <person name="Claine F."/>
            <person name="Wiggers L."/>
            <person name="Kirschvink N."/>
            <person name="Muylkens B."/>
        </authorList>
    </citation>
    <scope>NUCLEOTIDE SEQUENCE</scope>
    <source>
        <strain evidence="9">W12-19</strain>
    </source>
</reference>